<dbReference type="EMBL" id="CADCTO010000709">
    <property type="protein sequence ID" value="CAA9299495.1"/>
    <property type="molecule type" value="Genomic_DNA"/>
</dbReference>
<organism evidence="2">
    <name type="scientific">uncultured Armatimonadetes bacterium</name>
    <dbReference type="NCBI Taxonomy" id="157466"/>
    <lineage>
        <taxon>Bacteria</taxon>
        <taxon>Bacillati</taxon>
        <taxon>Armatimonadota</taxon>
        <taxon>environmental samples</taxon>
    </lineage>
</organism>
<evidence type="ECO:0000256" key="1">
    <source>
        <dbReference type="SAM" id="MobiDB-lite"/>
    </source>
</evidence>
<dbReference type="AlphaFoldDB" id="A0A6J4K9S6"/>
<dbReference type="SUPFAM" id="SSF54523">
    <property type="entry name" value="Pili subunits"/>
    <property type="match status" value="1"/>
</dbReference>
<gene>
    <name evidence="2" type="ORF">AVDCRST_MAG63-5070</name>
</gene>
<evidence type="ECO:0000313" key="2">
    <source>
        <dbReference type="EMBL" id="CAA9299495.1"/>
    </source>
</evidence>
<dbReference type="InterPro" id="IPR045584">
    <property type="entry name" value="Pilin-like"/>
</dbReference>
<proteinExistence type="predicted"/>
<feature type="region of interest" description="Disordered" evidence="1">
    <location>
        <begin position="388"/>
        <end position="426"/>
    </location>
</feature>
<name>A0A6J4K9S6_9BACT</name>
<reference evidence="2" key="1">
    <citation type="submission" date="2020-02" db="EMBL/GenBank/DDBJ databases">
        <authorList>
            <person name="Meier V. D."/>
        </authorList>
    </citation>
    <scope>NUCLEOTIDE SEQUENCE</scope>
    <source>
        <strain evidence="2">AVDCRST_MAG63</strain>
    </source>
</reference>
<accession>A0A6J4K9S6</accession>
<evidence type="ECO:0008006" key="3">
    <source>
        <dbReference type="Google" id="ProtNLM"/>
    </source>
</evidence>
<sequence>MFVATGIVALLAVLIAWRWQVGNISPEAPAAPPPPPNPNAYDVFVAAGEAVVDPKAVNAALTPFSAPRPGARVFSPAEQQALVRANAGVLKAVRGGFAQPFQAPPADDPGDRANAERKIEAVGRFRTLARLLVLEGQVKAGRGDADAAANCYLDAVRLGHTLPRGGAIIERLSGIACQATGRAYLWPAVDSLSAPGARAAARRLEAIRARSVPFADTFVQEKRVTLTFLLDTFDGGRIAARGGGAPGAGAAAGAVFLVFPKRVIFENMSAAMDREIAQARRPFGAKAAAEAAAADPARDPLSRTIMGIHRPVFAKARFTQVVSETQDALLAAALALRAYRAGRGAYPAALNELAPAYLGRIPGDPFAPGKGLGYARQAGGYVLYSVGPDGKDDGGTPVDNPAARGSKRHRIEEGSRGDIVAGVNTG</sequence>
<protein>
    <recommendedName>
        <fullName evidence="3">Type II secretion system protein GspG C-terminal domain-containing protein</fullName>
    </recommendedName>
</protein>